<keyword evidence="2" id="KW-1185">Reference proteome</keyword>
<organism evidence="1 2">
    <name type="scientific">Daphnia magna</name>
    <dbReference type="NCBI Taxonomy" id="35525"/>
    <lineage>
        <taxon>Eukaryota</taxon>
        <taxon>Metazoa</taxon>
        <taxon>Ecdysozoa</taxon>
        <taxon>Arthropoda</taxon>
        <taxon>Crustacea</taxon>
        <taxon>Branchiopoda</taxon>
        <taxon>Diplostraca</taxon>
        <taxon>Cladocera</taxon>
        <taxon>Anomopoda</taxon>
        <taxon>Daphniidae</taxon>
        <taxon>Daphnia</taxon>
    </lineage>
</organism>
<evidence type="ECO:0000313" key="2">
    <source>
        <dbReference type="Proteomes" id="UP001234178"/>
    </source>
</evidence>
<gene>
    <name evidence="1" type="ORF">OUZ56_027688</name>
</gene>
<comment type="caution">
    <text evidence="1">The sequence shown here is derived from an EMBL/GenBank/DDBJ whole genome shotgun (WGS) entry which is preliminary data.</text>
</comment>
<evidence type="ECO:0000313" key="1">
    <source>
        <dbReference type="EMBL" id="KAK4035600.1"/>
    </source>
</evidence>
<dbReference type="EMBL" id="JAOYFB010000040">
    <property type="protein sequence ID" value="KAK4035600.1"/>
    <property type="molecule type" value="Genomic_DNA"/>
</dbReference>
<name>A0ABR0B1M2_9CRUS</name>
<sequence>MKPTSVVLFPTVFYCAGTFRENPFWVDIYLSPLLVDVIRLSKLAREKGNLLNTLTKGYNKKRPGRDLKVVIWSTSSAGNTTQSPGAFYVCKKNLWRHAN</sequence>
<accession>A0ABR0B1M2</accession>
<dbReference type="Proteomes" id="UP001234178">
    <property type="component" value="Unassembled WGS sequence"/>
</dbReference>
<proteinExistence type="predicted"/>
<protein>
    <submittedName>
        <fullName evidence="1">Uncharacterized protein</fullName>
    </submittedName>
</protein>
<reference evidence="1 2" key="1">
    <citation type="journal article" date="2023" name="Nucleic Acids Res.">
        <title>The hologenome of Daphnia magna reveals possible DNA methylation and microbiome-mediated evolution of the host genome.</title>
        <authorList>
            <person name="Chaturvedi A."/>
            <person name="Li X."/>
            <person name="Dhandapani V."/>
            <person name="Marshall H."/>
            <person name="Kissane S."/>
            <person name="Cuenca-Cambronero M."/>
            <person name="Asole G."/>
            <person name="Calvet F."/>
            <person name="Ruiz-Romero M."/>
            <person name="Marangio P."/>
            <person name="Guigo R."/>
            <person name="Rago D."/>
            <person name="Mirbahai L."/>
            <person name="Eastwood N."/>
            <person name="Colbourne J.K."/>
            <person name="Zhou J."/>
            <person name="Mallon E."/>
            <person name="Orsini L."/>
        </authorList>
    </citation>
    <scope>NUCLEOTIDE SEQUENCE [LARGE SCALE GENOMIC DNA]</scope>
    <source>
        <strain evidence="1">LRV0_1</strain>
    </source>
</reference>